<gene>
    <name evidence="1" type="ORF">CHS0354_020475</name>
</gene>
<name>A0AAE0SZM0_9BIVA</name>
<reference evidence="1" key="3">
    <citation type="submission" date="2023-05" db="EMBL/GenBank/DDBJ databases">
        <authorList>
            <person name="Smith C.H."/>
        </authorList>
    </citation>
    <scope>NUCLEOTIDE SEQUENCE</scope>
    <source>
        <strain evidence="1">CHS0354</strain>
        <tissue evidence="1">Mantle</tissue>
    </source>
</reference>
<proteinExistence type="predicted"/>
<reference evidence="1" key="2">
    <citation type="journal article" date="2021" name="Genome Biol. Evol.">
        <title>Developing a high-quality reference genome for a parasitic bivalve with doubly uniparental inheritance (Bivalvia: Unionida).</title>
        <authorList>
            <person name="Smith C.H."/>
        </authorList>
    </citation>
    <scope>NUCLEOTIDE SEQUENCE</scope>
    <source>
        <strain evidence="1">CHS0354</strain>
        <tissue evidence="1">Mantle</tissue>
    </source>
</reference>
<dbReference type="Proteomes" id="UP001195483">
    <property type="component" value="Unassembled WGS sequence"/>
</dbReference>
<reference evidence="1" key="1">
    <citation type="journal article" date="2021" name="Genome Biol. Evol.">
        <title>A High-Quality Reference Genome for a Parasitic Bivalve with Doubly Uniparental Inheritance (Bivalvia: Unionida).</title>
        <authorList>
            <person name="Smith C.H."/>
        </authorList>
    </citation>
    <scope>NUCLEOTIDE SEQUENCE</scope>
    <source>
        <strain evidence="1">CHS0354</strain>
    </source>
</reference>
<protein>
    <submittedName>
        <fullName evidence="1">Uncharacterized protein</fullName>
    </submittedName>
</protein>
<evidence type="ECO:0000313" key="2">
    <source>
        <dbReference type="Proteomes" id="UP001195483"/>
    </source>
</evidence>
<accession>A0AAE0SZM0</accession>
<comment type="caution">
    <text evidence="1">The sequence shown here is derived from an EMBL/GenBank/DDBJ whole genome shotgun (WGS) entry which is preliminary data.</text>
</comment>
<dbReference type="AlphaFoldDB" id="A0AAE0SZM0"/>
<keyword evidence="2" id="KW-1185">Reference proteome</keyword>
<dbReference type="EMBL" id="JAEAOA010001246">
    <property type="protein sequence ID" value="KAK3600798.1"/>
    <property type="molecule type" value="Genomic_DNA"/>
</dbReference>
<sequence length="461" mass="52418">MCPKAAANNWYKKVTKEKGMPDIGLSTVTLSHIRRTDNSTKFSFAMDGTTDHKNTFWINQKDFNNIMFEFQSLYEPPPLSYRPYYIHDSGFGIVGGQIFVNISKIPRSGGTIRDVAFTKQYICPGLSDTAPNKDIARCIITENQFYINLEDGDWFTVQFTARSGGFRNVLNLNSGLSTQVYIGQADQKVVEFKFDFEVPQHCSELNVTVVCRSTDFPLRIENEFTKTPINITWGGWTDTISGMKSYHLEIFKLSANLYGNLTEITPLNPTHSADINHTQANNYSYVHKPLESGMYSVLLQSTDMANNSKIVRRLVLYDSVSNISLSVEDDKALFVSSAVNETGYIWQTSKNGTKTEFTAQWTNHFFNKFISDGKLLNKVSAYPIQFQDIQRDGILKSEKVSANIKTMLKCDEVEYMRVQVFSAEMKVILSMYMNEEESQDSCPGTVLQFWNVEFIISKCCL</sequence>
<organism evidence="1 2">
    <name type="scientific">Potamilus streckersoni</name>
    <dbReference type="NCBI Taxonomy" id="2493646"/>
    <lineage>
        <taxon>Eukaryota</taxon>
        <taxon>Metazoa</taxon>
        <taxon>Spiralia</taxon>
        <taxon>Lophotrochozoa</taxon>
        <taxon>Mollusca</taxon>
        <taxon>Bivalvia</taxon>
        <taxon>Autobranchia</taxon>
        <taxon>Heteroconchia</taxon>
        <taxon>Palaeoheterodonta</taxon>
        <taxon>Unionida</taxon>
        <taxon>Unionoidea</taxon>
        <taxon>Unionidae</taxon>
        <taxon>Ambleminae</taxon>
        <taxon>Lampsilini</taxon>
        <taxon>Potamilus</taxon>
    </lineage>
</organism>
<evidence type="ECO:0000313" key="1">
    <source>
        <dbReference type="EMBL" id="KAK3600798.1"/>
    </source>
</evidence>